<evidence type="ECO:0000256" key="2">
    <source>
        <dbReference type="ARBA" id="ARBA00022475"/>
    </source>
</evidence>
<dbReference type="RefSeq" id="XP_067167952.1">
    <property type="nucleotide sequence ID" value="XM_067311851.1"/>
</dbReference>
<dbReference type="GeneID" id="136994368"/>
<dbReference type="InterPro" id="IPR007110">
    <property type="entry name" value="Ig-like_dom"/>
</dbReference>
<dbReference type="InterPro" id="IPR052051">
    <property type="entry name" value="TCR_complex_component"/>
</dbReference>
<keyword evidence="4" id="KW-0391">Immunity</keyword>
<dbReference type="InterPro" id="IPR013106">
    <property type="entry name" value="Ig_V-set"/>
</dbReference>
<keyword evidence="5" id="KW-0472">Membrane</keyword>
<dbReference type="PANTHER" id="PTHR19433:SF111">
    <property type="entry name" value="T CELL RECEPTOR ALPHA VARIABLE 4"/>
    <property type="match status" value="1"/>
</dbReference>
<keyword evidence="6" id="KW-1015">Disulfide bond</keyword>
<reference evidence="10" key="1">
    <citation type="submission" date="2025-08" db="UniProtKB">
        <authorList>
            <consortium name="RefSeq"/>
        </authorList>
    </citation>
    <scope>IDENTIFICATION</scope>
    <source>
        <tissue evidence="10">Blood</tissue>
    </source>
</reference>
<evidence type="ECO:0000313" key="9">
    <source>
        <dbReference type="Proteomes" id="UP001652627"/>
    </source>
</evidence>
<evidence type="ECO:0000313" key="10">
    <source>
        <dbReference type="RefSeq" id="XP_067167952.1"/>
    </source>
</evidence>
<dbReference type="InterPro" id="IPR003599">
    <property type="entry name" value="Ig_sub"/>
</dbReference>
<dbReference type="Proteomes" id="UP001652627">
    <property type="component" value="Chromosome 28"/>
</dbReference>
<evidence type="ECO:0000256" key="1">
    <source>
        <dbReference type="ARBA" id="ARBA00004236"/>
    </source>
</evidence>
<keyword evidence="2" id="KW-1003">Cell membrane</keyword>
<dbReference type="InterPro" id="IPR013783">
    <property type="entry name" value="Ig-like_fold"/>
</dbReference>
<evidence type="ECO:0000256" key="3">
    <source>
        <dbReference type="ARBA" id="ARBA00022729"/>
    </source>
</evidence>
<dbReference type="SMART" id="SM00409">
    <property type="entry name" value="IG"/>
    <property type="match status" value="1"/>
</dbReference>
<evidence type="ECO:0000256" key="4">
    <source>
        <dbReference type="ARBA" id="ARBA00022859"/>
    </source>
</evidence>
<dbReference type="SUPFAM" id="SSF48726">
    <property type="entry name" value="Immunoglobulin"/>
    <property type="match status" value="1"/>
</dbReference>
<gene>
    <name evidence="10" type="primary">LOC136994368</name>
</gene>
<evidence type="ECO:0000259" key="8">
    <source>
        <dbReference type="PROSITE" id="PS50835"/>
    </source>
</evidence>
<protein>
    <submittedName>
        <fullName evidence="10">Uncharacterized protein isoform X1</fullName>
    </submittedName>
</protein>
<dbReference type="InterPro" id="IPR036179">
    <property type="entry name" value="Ig-like_dom_sf"/>
</dbReference>
<evidence type="ECO:0000256" key="6">
    <source>
        <dbReference type="ARBA" id="ARBA00023157"/>
    </source>
</evidence>
<keyword evidence="9" id="KW-1185">Reference proteome</keyword>
<dbReference type="Pfam" id="PF07686">
    <property type="entry name" value="V-set"/>
    <property type="match status" value="1"/>
</dbReference>
<evidence type="ECO:0000256" key="7">
    <source>
        <dbReference type="ARBA" id="ARBA00023180"/>
    </source>
</evidence>
<dbReference type="SMART" id="SM00406">
    <property type="entry name" value="IGv"/>
    <property type="match status" value="1"/>
</dbReference>
<feature type="domain" description="Ig-like" evidence="8">
    <location>
        <begin position="107"/>
        <end position="213"/>
    </location>
</feature>
<organism evidence="9 10">
    <name type="scientific">Apteryx mantelli</name>
    <name type="common">North Island brown kiwi</name>
    <dbReference type="NCBI Taxonomy" id="2696672"/>
    <lineage>
        <taxon>Eukaryota</taxon>
        <taxon>Metazoa</taxon>
        <taxon>Chordata</taxon>
        <taxon>Craniata</taxon>
        <taxon>Vertebrata</taxon>
        <taxon>Euteleostomi</taxon>
        <taxon>Archelosauria</taxon>
        <taxon>Archosauria</taxon>
        <taxon>Dinosauria</taxon>
        <taxon>Saurischia</taxon>
        <taxon>Theropoda</taxon>
        <taxon>Coelurosauria</taxon>
        <taxon>Aves</taxon>
        <taxon>Palaeognathae</taxon>
        <taxon>Apterygiformes</taxon>
        <taxon>Apterygidae</taxon>
        <taxon>Apteryx</taxon>
    </lineage>
</organism>
<accession>A0ABM4FSM4</accession>
<dbReference type="PANTHER" id="PTHR19433">
    <property type="entry name" value="T-CELL RECEPTOR ALPHA CHAIN V REGION-RELATED"/>
    <property type="match status" value="1"/>
</dbReference>
<keyword evidence="3" id="KW-0732">Signal</keyword>
<evidence type="ECO:0000256" key="5">
    <source>
        <dbReference type="ARBA" id="ARBA00023136"/>
    </source>
</evidence>
<name>A0ABM4FSM4_9AVES</name>
<keyword evidence="7" id="KW-0325">Glycoprotein</keyword>
<proteinExistence type="predicted"/>
<comment type="subcellular location">
    <subcellularLocation>
        <location evidence="1">Cell membrane</location>
    </subcellularLocation>
</comment>
<sequence>MESWTHSVSGESSEDDSSMQLSAVFLTLGREALLPRAFSPKGLTQETTFPLGEGPFQLLEALTCRQKHDWSSRMHRLKASSTLVSLASSPSLQVITCRTWKLLSLCPVAVGRAQVQQDPSAEATEGASINISCSHPNIQTGDGIHWYRQLPGQGPAFIASAFRGSKKVQDPPGTLFVAADRHSSVLQLARPLLRDAALYYCAVRDPAGQERLEILERSQHQEVMGTPSQLRMLPTAAEVEDPTVALCRKELRMVPGRATTTGGGSMTTVEAWHCLTQGSLQLLASGVGLQGQPGRHWL</sequence>
<dbReference type="PROSITE" id="PS50835">
    <property type="entry name" value="IG_LIKE"/>
    <property type="match status" value="1"/>
</dbReference>
<dbReference type="Gene3D" id="2.60.40.10">
    <property type="entry name" value="Immunoglobulins"/>
    <property type="match status" value="1"/>
</dbReference>